<evidence type="ECO:0000256" key="9">
    <source>
        <dbReference type="ARBA" id="ARBA00023237"/>
    </source>
</evidence>
<evidence type="ECO:0000259" key="13">
    <source>
        <dbReference type="Pfam" id="PF00593"/>
    </source>
</evidence>
<keyword evidence="6 11" id="KW-0798">TonB box</keyword>
<dbReference type="GO" id="GO:0044718">
    <property type="term" value="P:siderophore transmembrane transport"/>
    <property type="evidence" value="ECO:0007669"/>
    <property type="project" value="TreeGrafter"/>
</dbReference>
<dbReference type="Gene3D" id="2.170.130.10">
    <property type="entry name" value="TonB-dependent receptor, plug domain"/>
    <property type="match status" value="1"/>
</dbReference>
<dbReference type="Pfam" id="PF07715">
    <property type="entry name" value="Plug"/>
    <property type="match status" value="1"/>
</dbReference>
<dbReference type="InterPro" id="IPR023996">
    <property type="entry name" value="TonB-dep_OMP_SusC/RagA"/>
</dbReference>
<organism evidence="15 16">
    <name type="scientific">Pontibacter fetidus</name>
    <dbReference type="NCBI Taxonomy" id="2700082"/>
    <lineage>
        <taxon>Bacteria</taxon>
        <taxon>Pseudomonadati</taxon>
        <taxon>Bacteroidota</taxon>
        <taxon>Cytophagia</taxon>
        <taxon>Cytophagales</taxon>
        <taxon>Hymenobacteraceae</taxon>
        <taxon>Pontibacter</taxon>
    </lineage>
</organism>
<dbReference type="InterPro" id="IPR000531">
    <property type="entry name" value="Beta-barrel_TonB"/>
</dbReference>
<evidence type="ECO:0000313" key="15">
    <source>
        <dbReference type="EMBL" id="NDK56863.1"/>
    </source>
</evidence>
<dbReference type="GO" id="GO:0015344">
    <property type="term" value="F:siderophore uptake transmembrane transporter activity"/>
    <property type="evidence" value="ECO:0007669"/>
    <property type="project" value="TreeGrafter"/>
</dbReference>
<proteinExistence type="inferred from homology"/>
<dbReference type="InterPro" id="IPR008969">
    <property type="entry name" value="CarboxyPept-like_regulatory"/>
</dbReference>
<dbReference type="Proteomes" id="UP000478546">
    <property type="component" value="Unassembled WGS sequence"/>
</dbReference>
<evidence type="ECO:0000256" key="7">
    <source>
        <dbReference type="ARBA" id="ARBA00023136"/>
    </source>
</evidence>
<evidence type="ECO:0000256" key="8">
    <source>
        <dbReference type="ARBA" id="ARBA00023170"/>
    </source>
</evidence>
<dbReference type="InterPro" id="IPR012910">
    <property type="entry name" value="Plug_dom"/>
</dbReference>
<dbReference type="PROSITE" id="PS52016">
    <property type="entry name" value="TONB_DEPENDENT_REC_3"/>
    <property type="match status" value="1"/>
</dbReference>
<evidence type="ECO:0000259" key="14">
    <source>
        <dbReference type="Pfam" id="PF07715"/>
    </source>
</evidence>
<dbReference type="Gene3D" id="2.60.40.1120">
    <property type="entry name" value="Carboxypeptidase-like, regulatory domain"/>
    <property type="match status" value="1"/>
</dbReference>
<evidence type="ECO:0000256" key="10">
    <source>
        <dbReference type="PROSITE-ProRule" id="PRU01360"/>
    </source>
</evidence>
<keyword evidence="16" id="KW-1185">Reference proteome</keyword>
<keyword evidence="2 10" id="KW-0813">Transport</keyword>
<keyword evidence="7 10" id="KW-0472">Membrane</keyword>
<evidence type="ECO:0000256" key="2">
    <source>
        <dbReference type="ARBA" id="ARBA00022448"/>
    </source>
</evidence>
<evidence type="ECO:0000256" key="11">
    <source>
        <dbReference type="RuleBase" id="RU003357"/>
    </source>
</evidence>
<keyword evidence="9 10" id="KW-0998">Cell outer membrane</keyword>
<dbReference type="SUPFAM" id="SSF56935">
    <property type="entry name" value="Porins"/>
    <property type="match status" value="1"/>
</dbReference>
<dbReference type="AlphaFoldDB" id="A0A6B2H3D8"/>
<keyword evidence="8" id="KW-0675">Receptor</keyword>
<feature type="signal peptide" evidence="12">
    <location>
        <begin position="1"/>
        <end position="21"/>
    </location>
</feature>
<evidence type="ECO:0000256" key="6">
    <source>
        <dbReference type="ARBA" id="ARBA00023077"/>
    </source>
</evidence>
<feature type="chain" id="PRO_5025410653" evidence="12">
    <location>
        <begin position="22"/>
        <end position="1091"/>
    </location>
</feature>
<reference evidence="15 16" key="1">
    <citation type="submission" date="2020-01" db="EMBL/GenBank/DDBJ databases">
        <authorList>
            <person name="Kim M.K."/>
        </authorList>
    </citation>
    <scope>NUCLEOTIDE SEQUENCE [LARGE SCALE GENOMIC DNA]</scope>
    <source>
        <strain evidence="15 16">BT213</strain>
    </source>
</reference>
<dbReference type="PANTHER" id="PTHR30069">
    <property type="entry name" value="TONB-DEPENDENT OUTER MEMBRANE RECEPTOR"/>
    <property type="match status" value="1"/>
</dbReference>
<protein>
    <submittedName>
        <fullName evidence="15">SusC/RagA family TonB-linked outer membrane protein</fullName>
    </submittedName>
</protein>
<dbReference type="RefSeq" id="WP_162346917.1">
    <property type="nucleotide sequence ID" value="NZ_JAAEAA010000016.1"/>
</dbReference>
<dbReference type="EMBL" id="JAAEAA010000016">
    <property type="protein sequence ID" value="NDK56863.1"/>
    <property type="molecule type" value="Genomic_DNA"/>
</dbReference>
<dbReference type="Gene3D" id="2.40.170.20">
    <property type="entry name" value="TonB-dependent receptor, beta-barrel domain"/>
    <property type="match status" value="1"/>
</dbReference>
<dbReference type="InterPro" id="IPR036942">
    <property type="entry name" value="Beta-barrel_TonB_sf"/>
</dbReference>
<feature type="domain" description="TonB-dependent receptor-like beta-barrel" evidence="13">
    <location>
        <begin position="468"/>
        <end position="844"/>
    </location>
</feature>
<dbReference type="SUPFAM" id="SSF49464">
    <property type="entry name" value="Carboxypeptidase regulatory domain-like"/>
    <property type="match status" value="1"/>
</dbReference>
<comment type="similarity">
    <text evidence="10 11">Belongs to the TonB-dependent receptor family.</text>
</comment>
<accession>A0A6B2H3D8</accession>
<evidence type="ECO:0000313" key="16">
    <source>
        <dbReference type="Proteomes" id="UP000478546"/>
    </source>
</evidence>
<name>A0A6B2H3D8_9BACT</name>
<comment type="subcellular location">
    <subcellularLocation>
        <location evidence="1 10">Cell outer membrane</location>
        <topology evidence="1 10">Multi-pass membrane protein</topology>
    </subcellularLocation>
</comment>
<dbReference type="Pfam" id="PF00593">
    <property type="entry name" value="TonB_dep_Rec_b-barrel"/>
    <property type="match status" value="1"/>
</dbReference>
<dbReference type="NCBIfam" id="TIGR04056">
    <property type="entry name" value="OMP_RagA_SusC"/>
    <property type="match status" value="1"/>
</dbReference>
<evidence type="ECO:0000256" key="5">
    <source>
        <dbReference type="ARBA" id="ARBA00022729"/>
    </source>
</evidence>
<dbReference type="Pfam" id="PF13715">
    <property type="entry name" value="CarbopepD_reg_2"/>
    <property type="match status" value="1"/>
</dbReference>
<dbReference type="InterPro" id="IPR039426">
    <property type="entry name" value="TonB-dep_rcpt-like"/>
</dbReference>
<keyword evidence="3 10" id="KW-1134">Transmembrane beta strand</keyword>
<gene>
    <name evidence="15" type="ORF">GWO68_13135</name>
</gene>
<evidence type="ECO:0000256" key="12">
    <source>
        <dbReference type="SAM" id="SignalP"/>
    </source>
</evidence>
<feature type="domain" description="TonB-dependent receptor plug" evidence="14">
    <location>
        <begin position="117"/>
        <end position="224"/>
    </location>
</feature>
<comment type="caution">
    <text evidence="15">The sequence shown here is derived from an EMBL/GenBank/DDBJ whole genome shotgun (WGS) entry which is preliminary data.</text>
</comment>
<dbReference type="GO" id="GO:0009279">
    <property type="term" value="C:cell outer membrane"/>
    <property type="evidence" value="ECO:0007669"/>
    <property type="project" value="UniProtKB-SubCell"/>
</dbReference>
<evidence type="ECO:0000256" key="1">
    <source>
        <dbReference type="ARBA" id="ARBA00004571"/>
    </source>
</evidence>
<evidence type="ECO:0000256" key="3">
    <source>
        <dbReference type="ARBA" id="ARBA00022452"/>
    </source>
</evidence>
<sequence length="1091" mass="120024">MKKLLLLSFLLVSVLVQQAMAQGRAVSGKVTDATTNQPLPGVSVLVKGTTVGTATGVDGSFTLNVPEGGNTLVFRYISYKTEERAIGNNTTFNVALSTDAKQLSEVVVTALGVEREVRTVTYAAQEVQAEDLNITQGTNIKDALAGKVAGVQLNSQAGSKLGQFGKIRIRGAISLTSDADPLYIIDGVPTTNPNDVDMNNVESVNVLKGPNATSLYGQRAEAGVVVITTKKGASGLSVELDNSTTWDKVAYLPKYQNLYGRGYADGVGFGEFAFDPEAHPAEWEVFNGKRYIQWDDNYADESWGEKFDGQDYVPWYAWWPGTAEKPNPYFGKTQKYVAQPDNIKNFYETGLTQKNSVAISGGSDKFNARLSYTNLKQNGITPYSELNKHFVNTNFNFNATDKLSVTSNVRFTTSEVQGDQDDAYGNQTSGSFNSWFGREVETDKLKELKDLVNFDGNSVSWNWWGPDYYTFGGGYKKPAFWFNPYTFLERYDQIRTNNNVTGSLTAAYKFSDNWDLSVTGSRNATNYKFEEYFPFFLANSAAPELYNAWINGFGRTEITDSENNFSSMLKYNNKFGEFDVTAFVGGNIRKNDYQGFEARMQLDAKSGGLIIPDDYRFANAGVVPSPNTAFRKKQVNSLYGNVSLGFRDMLYIDGSLRKDWSSALPADKNGYAYPGIGASFIFTEMLGDNFEYLSFGKLRAGWAQVGNDVGANQINPAYRTSSQPFLGSDLLVWTPLTLVDPNIEPAKNTAFEAGFDLRFIDDRAGLSFTYYDEKRKNEIIPVSVSRTTGYGSYLTNAGQSSRKGIEVAVDGDIFKSTDGFNWNITMNYARNRTTVDALPKDLTAITAPGGGSAFGFVSVIHELGNNWGQIRGRGFARDEQGRFILDAESGYHETVANQYFGSVLPDFTGGVINRMSFKGLTLAAAVDFQKGGKFFSLTEMWGGYSGLTEETAAMNDRGKNIRDAVADGGGVHVTGVDANGETVDMYIEAVDYFSQFQANTIAEPFIHDASFIKLRDVSLSYDLTNVLKDGILKNNLIKGASIGVVGRNLWLISVSDDNKNRWDPSELAQTYGEDGQVPGTRSYGVNVKLTF</sequence>
<evidence type="ECO:0000256" key="4">
    <source>
        <dbReference type="ARBA" id="ARBA00022692"/>
    </source>
</evidence>
<dbReference type="InterPro" id="IPR037066">
    <property type="entry name" value="Plug_dom_sf"/>
</dbReference>
<dbReference type="PANTHER" id="PTHR30069:SF29">
    <property type="entry name" value="HEMOGLOBIN AND HEMOGLOBIN-HAPTOGLOBIN-BINDING PROTEIN 1-RELATED"/>
    <property type="match status" value="1"/>
</dbReference>
<keyword evidence="5 12" id="KW-0732">Signal</keyword>
<keyword evidence="4 10" id="KW-0812">Transmembrane</keyword>